<evidence type="ECO:0000313" key="11">
    <source>
        <dbReference type="EMBL" id="EER60588.1"/>
    </source>
</evidence>
<dbReference type="GO" id="GO:0046983">
    <property type="term" value="F:protein dimerization activity"/>
    <property type="evidence" value="ECO:0007669"/>
    <property type="project" value="InterPro"/>
</dbReference>
<evidence type="ECO:0000256" key="6">
    <source>
        <dbReference type="ARBA" id="ARBA00022777"/>
    </source>
</evidence>
<organism evidence="11 12">
    <name type="scientific">Acidovorax delafieldii 2AN</name>
    <dbReference type="NCBI Taxonomy" id="573060"/>
    <lineage>
        <taxon>Bacteria</taxon>
        <taxon>Pseudomonadati</taxon>
        <taxon>Pseudomonadota</taxon>
        <taxon>Betaproteobacteria</taxon>
        <taxon>Burkholderiales</taxon>
        <taxon>Comamonadaceae</taxon>
        <taxon>Acidovorax</taxon>
    </lineage>
</organism>
<keyword evidence="5" id="KW-0547">Nucleotide-binding</keyword>
<protein>
    <recommendedName>
        <fullName evidence="2">histidine kinase</fullName>
        <ecNumber evidence="2">2.7.13.3</ecNumber>
    </recommendedName>
</protein>
<evidence type="ECO:0000259" key="10">
    <source>
        <dbReference type="PROSITE" id="PS50109"/>
    </source>
</evidence>
<dbReference type="OrthoDB" id="8697484at2"/>
<dbReference type="GO" id="GO:0005524">
    <property type="term" value="F:ATP binding"/>
    <property type="evidence" value="ECO:0007669"/>
    <property type="project" value="UniProtKB-KW"/>
</dbReference>
<sequence>MFRTRPSSFALACVALWGVQLVLSLMVSHYCWLGSSTVQRWLDVTMIVTEVVLGGLILLQLPRALQWQPRRNPRPSAELQAERQRIARELHDNLGSQLVSAMAMLHPLAPAPAQALQALELCLLDLRLVVDSMNARTDTLEDRLARLRHRVQPALDQRGIRMEWDVQCLGSVPALDAERSLHMVSIVQEALSNVLQHARATRVAVRVGHDAHLQSWFLEVCDNGRGLPDSVAVSSAGPAGMGLPGMRSRAQEIGGALELTRPEGGGTCVRVVVPDGATATDASAAPSAAASARTLPP</sequence>
<evidence type="ECO:0000313" key="12">
    <source>
        <dbReference type="Proteomes" id="UP000003856"/>
    </source>
</evidence>
<dbReference type="InterPro" id="IPR005467">
    <property type="entry name" value="His_kinase_dom"/>
</dbReference>
<dbReference type="PROSITE" id="PS50109">
    <property type="entry name" value="HIS_KIN"/>
    <property type="match status" value="1"/>
</dbReference>
<dbReference type="InterPro" id="IPR003594">
    <property type="entry name" value="HATPase_dom"/>
</dbReference>
<keyword evidence="8" id="KW-0902">Two-component regulatory system</keyword>
<accession>C5T4L6</accession>
<dbReference type="Pfam" id="PF02518">
    <property type="entry name" value="HATPase_c"/>
    <property type="match status" value="1"/>
</dbReference>
<comment type="catalytic activity">
    <reaction evidence="1">
        <text>ATP + protein L-histidine = ADP + protein N-phospho-L-histidine.</text>
        <dbReference type="EC" id="2.7.13.3"/>
    </reaction>
</comment>
<dbReference type="PANTHER" id="PTHR24421:SF10">
    <property type="entry name" value="NITRATE_NITRITE SENSOR PROTEIN NARQ"/>
    <property type="match status" value="1"/>
</dbReference>
<dbReference type="Gene3D" id="3.30.565.10">
    <property type="entry name" value="Histidine kinase-like ATPase, C-terminal domain"/>
    <property type="match status" value="1"/>
</dbReference>
<dbReference type="PATRIC" id="fig|573060.9.peg.3296"/>
<name>C5T4L6_ACIDE</name>
<proteinExistence type="predicted"/>
<dbReference type="GO" id="GO:0016020">
    <property type="term" value="C:membrane"/>
    <property type="evidence" value="ECO:0007669"/>
    <property type="project" value="InterPro"/>
</dbReference>
<dbReference type="InterPro" id="IPR011712">
    <property type="entry name" value="Sig_transdc_His_kin_sub3_dim/P"/>
</dbReference>
<dbReference type="InterPro" id="IPR050482">
    <property type="entry name" value="Sensor_HK_TwoCompSys"/>
</dbReference>
<dbReference type="EMBL" id="ACQT01000049">
    <property type="protein sequence ID" value="EER60588.1"/>
    <property type="molecule type" value="Genomic_DNA"/>
</dbReference>
<reference evidence="11 12" key="1">
    <citation type="submission" date="2009-05" db="EMBL/GenBank/DDBJ databases">
        <title>The draft genome of Acidovorax delafieldii 2AN.</title>
        <authorList>
            <consortium name="US DOE Joint Genome Institute (JGI-PGF)"/>
            <person name="Lucas S."/>
            <person name="Copeland A."/>
            <person name="Lapidus A."/>
            <person name="Glavina del Rio T."/>
            <person name="Tice H."/>
            <person name="Bruce D."/>
            <person name="Goodwin L."/>
            <person name="Pitluck S."/>
            <person name="Larimer F."/>
            <person name="Land M.L."/>
            <person name="Hauser L."/>
            <person name="Shelobolina E.S."/>
            <person name="Picardal F."/>
            <person name="Roden E."/>
            <person name="Emerson D."/>
        </authorList>
    </citation>
    <scope>NUCLEOTIDE SEQUENCE [LARGE SCALE GENOMIC DNA]</scope>
    <source>
        <strain evidence="11 12">2AN</strain>
    </source>
</reference>
<dbReference type="EC" id="2.7.13.3" evidence="2"/>
<evidence type="ECO:0000256" key="5">
    <source>
        <dbReference type="ARBA" id="ARBA00022741"/>
    </source>
</evidence>
<evidence type="ECO:0000256" key="4">
    <source>
        <dbReference type="ARBA" id="ARBA00022679"/>
    </source>
</evidence>
<keyword evidence="12" id="KW-1185">Reference proteome</keyword>
<dbReference type="Proteomes" id="UP000003856">
    <property type="component" value="Unassembled WGS sequence"/>
</dbReference>
<keyword evidence="9" id="KW-1133">Transmembrane helix</keyword>
<dbReference type="SMART" id="SM00387">
    <property type="entry name" value="HATPase_c"/>
    <property type="match status" value="1"/>
</dbReference>
<evidence type="ECO:0000256" key="7">
    <source>
        <dbReference type="ARBA" id="ARBA00022840"/>
    </source>
</evidence>
<evidence type="ECO:0000256" key="3">
    <source>
        <dbReference type="ARBA" id="ARBA00022553"/>
    </source>
</evidence>
<dbReference type="PANTHER" id="PTHR24421">
    <property type="entry name" value="NITRATE/NITRITE SENSOR PROTEIN NARX-RELATED"/>
    <property type="match status" value="1"/>
</dbReference>
<evidence type="ECO:0000256" key="8">
    <source>
        <dbReference type="ARBA" id="ARBA00023012"/>
    </source>
</evidence>
<dbReference type="InterPro" id="IPR036890">
    <property type="entry name" value="HATPase_C_sf"/>
</dbReference>
<keyword evidence="3" id="KW-0597">Phosphoprotein</keyword>
<feature type="transmembrane region" description="Helical" evidence="9">
    <location>
        <begin position="40"/>
        <end position="61"/>
    </location>
</feature>
<evidence type="ECO:0000256" key="9">
    <source>
        <dbReference type="SAM" id="Phobius"/>
    </source>
</evidence>
<dbReference type="Pfam" id="PF07730">
    <property type="entry name" value="HisKA_3"/>
    <property type="match status" value="1"/>
</dbReference>
<keyword evidence="9" id="KW-0472">Membrane</keyword>
<dbReference type="CDD" id="cd16917">
    <property type="entry name" value="HATPase_UhpB-NarQ-NarX-like"/>
    <property type="match status" value="1"/>
</dbReference>
<dbReference type="RefSeq" id="WP_005795744.1">
    <property type="nucleotide sequence ID" value="NZ_ACQT01000049.1"/>
</dbReference>
<keyword evidence="6 11" id="KW-0418">Kinase</keyword>
<evidence type="ECO:0000256" key="2">
    <source>
        <dbReference type="ARBA" id="ARBA00012438"/>
    </source>
</evidence>
<keyword evidence="9" id="KW-0812">Transmembrane</keyword>
<dbReference type="GO" id="GO:0000155">
    <property type="term" value="F:phosphorelay sensor kinase activity"/>
    <property type="evidence" value="ECO:0007669"/>
    <property type="project" value="InterPro"/>
</dbReference>
<dbReference type="SUPFAM" id="SSF55874">
    <property type="entry name" value="ATPase domain of HSP90 chaperone/DNA topoisomerase II/histidine kinase"/>
    <property type="match status" value="1"/>
</dbReference>
<keyword evidence="7" id="KW-0067">ATP-binding</keyword>
<dbReference type="AlphaFoldDB" id="C5T4L6"/>
<feature type="domain" description="Histidine kinase" evidence="10">
    <location>
        <begin position="85"/>
        <end position="277"/>
    </location>
</feature>
<evidence type="ECO:0000256" key="1">
    <source>
        <dbReference type="ARBA" id="ARBA00000085"/>
    </source>
</evidence>
<keyword evidence="4" id="KW-0808">Transferase</keyword>
<gene>
    <name evidence="11" type="ORF">AcdelDRAFT_1846</name>
</gene>
<comment type="caution">
    <text evidence="11">The sequence shown here is derived from an EMBL/GenBank/DDBJ whole genome shotgun (WGS) entry which is preliminary data.</text>
</comment>